<name>A0A2K1QFC6_POPTR</name>
<dbReference type="InParanoid" id="A0A2K1QFC6"/>
<protein>
    <recommendedName>
        <fullName evidence="4">Glycosyltransferase 2-like domain-containing protein</fullName>
    </recommendedName>
</protein>
<evidence type="ECO:0000313" key="5">
    <source>
        <dbReference type="EMBL" id="PNS13731.1"/>
    </source>
</evidence>
<keyword evidence="3" id="KW-0808">Transferase</keyword>
<dbReference type="SUPFAM" id="SSF53448">
    <property type="entry name" value="Nucleotide-diphospho-sugar transferases"/>
    <property type="match status" value="1"/>
</dbReference>
<comment type="similarity">
    <text evidence="1">Belongs to the glycosyltransferase 2 family.</text>
</comment>
<evidence type="ECO:0000259" key="4">
    <source>
        <dbReference type="Pfam" id="PF00535"/>
    </source>
</evidence>
<dbReference type="GO" id="GO:0000271">
    <property type="term" value="P:polysaccharide biosynthetic process"/>
    <property type="evidence" value="ECO:0000318"/>
    <property type="project" value="GO_Central"/>
</dbReference>
<dbReference type="CDD" id="cd04186">
    <property type="entry name" value="GT_2_like_c"/>
    <property type="match status" value="1"/>
</dbReference>
<dbReference type="InterPro" id="IPR029044">
    <property type="entry name" value="Nucleotide-diphossugar_trans"/>
</dbReference>
<keyword evidence="2" id="KW-0328">Glycosyltransferase</keyword>
<reference evidence="5" key="2">
    <citation type="submission" date="2017-07" db="EMBL/GenBank/DDBJ databases">
        <title>WGS assembly of Populus trichocarpa.</title>
        <authorList>
            <person name="Tuskan G."/>
            <person name="Difazio S."/>
            <person name="Jansson S."/>
            <person name="Bohlmann J."/>
            <person name="Grigoriev I."/>
            <person name="Hellsten U."/>
            <person name="Putnam N."/>
            <person name="Ralph S."/>
            <person name="Rombauts S."/>
            <person name="Salamov A."/>
            <person name="Schein J."/>
            <person name="Sterck L."/>
            <person name="Aerts A."/>
            <person name="Bhalerao R."/>
            <person name="Bhalerao R."/>
            <person name="Blaudez D."/>
            <person name="Boerjan W."/>
            <person name="Brun A."/>
            <person name="Brunner A."/>
            <person name="Busov V."/>
            <person name="Campbell M."/>
            <person name="Carlson J."/>
            <person name="Chalot M."/>
            <person name="Chapman J."/>
            <person name="Chen G."/>
            <person name="Cooper D."/>
            <person name="Coutinho P."/>
            <person name="Couturier J."/>
            <person name="Covert S."/>
            <person name="Cronk Q."/>
            <person name="Cunningham R."/>
            <person name="Davis J."/>
            <person name="Degroeve S."/>
            <person name="Dejardin A."/>
            <person name="Depamphilis C."/>
            <person name="Detter J."/>
            <person name="Dirks B."/>
            <person name="Dubchak I."/>
            <person name="Duplessis S."/>
            <person name="Ehlting J."/>
            <person name="Ellis B."/>
            <person name="Gendler K."/>
            <person name="Goodstein D."/>
            <person name="Gribskov M."/>
            <person name="Grimwood J."/>
            <person name="Groover A."/>
            <person name="Gunter L."/>
            <person name="Hamberger B."/>
            <person name="Heinze B."/>
            <person name="Helariutta Y."/>
            <person name="Henrissat B."/>
            <person name="Holligan D."/>
            <person name="Holt R."/>
            <person name="Huang W."/>
            <person name="Islam-Faridi N."/>
            <person name="Jones S."/>
            <person name="Jones-Rhoades M."/>
            <person name="Jorgensen R."/>
            <person name="Joshi C."/>
            <person name="Kangasjarvi J."/>
            <person name="Karlsson J."/>
            <person name="Kelleher C."/>
            <person name="Kirkpatrick R."/>
            <person name="Kirst M."/>
            <person name="Kohler A."/>
            <person name="Kalluri U."/>
            <person name="Larimer F."/>
            <person name="Leebens-Mack J."/>
            <person name="Leple J."/>
            <person name="Locascio P."/>
            <person name="Lou Y."/>
            <person name="Lucas S."/>
            <person name="Martin F."/>
            <person name="Montanini B."/>
            <person name="Napoli C."/>
            <person name="Nelson D."/>
            <person name="Nelson C."/>
            <person name="Nieminen K."/>
            <person name="Nilsson O."/>
            <person name="Pereda V."/>
            <person name="Peter G."/>
            <person name="Philippe R."/>
            <person name="Pilate G."/>
            <person name="Poliakov A."/>
            <person name="Razumovskaya J."/>
            <person name="Richardson P."/>
            <person name="Rinaldi C."/>
            <person name="Ritland K."/>
            <person name="Rouze P."/>
            <person name="Ryaboy D."/>
            <person name="Schmutz J."/>
            <person name="Schrader J."/>
            <person name="Segerman B."/>
            <person name="Shin H."/>
            <person name="Siddiqui A."/>
            <person name="Sterky F."/>
            <person name="Terry A."/>
            <person name="Tsai C."/>
            <person name="Uberbacher E."/>
            <person name="Unneberg P."/>
            <person name="Vahala J."/>
            <person name="Wall K."/>
            <person name="Wessler S."/>
            <person name="Yang G."/>
            <person name="Yin T."/>
            <person name="Douglas C."/>
            <person name="Marra M."/>
            <person name="Sandberg G."/>
            <person name="Van De Peer Y."/>
            <person name="Rokhsar D."/>
        </authorList>
    </citation>
    <scope>NUCLEOTIDE SEQUENCE</scope>
    <source>
        <strain evidence="5">Nisqually-1</strain>
    </source>
</reference>
<accession>A0A2K1QFC6</accession>
<dbReference type="PANTHER" id="PTHR43179:SF12">
    <property type="entry name" value="GALACTOFURANOSYLTRANSFERASE GLFT2"/>
    <property type="match status" value="1"/>
</dbReference>
<gene>
    <name evidence="5" type="ORF">POPTR_T181800</name>
</gene>
<feature type="domain" description="Glycosyltransferase 2-like" evidence="4">
    <location>
        <begin position="139"/>
        <end position="256"/>
    </location>
</feature>
<dbReference type="Pfam" id="PF00535">
    <property type="entry name" value="Glycos_transf_2"/>
    <property type="match status" value="1"/>
</dbReference>
<sequence length="419" mass="46692">MSADYLALAGMVKPLQYQLEQERAAITANQEQLQHTQHEVLVRDSAIEELRQRNALLQESRRAESQGRATWQKEAIRLQRDFAQLEQYLLSIENSTVFRATRPIVHAKMSLDRLIGRTPKTVTVAPPTPLTPTSHPVDIIVPVYRGLDDTRNCVESVLASRSEAAWRLIVINDASPEPAVTAWLRERAGLEPRILLLENEENLGFVGTVNRGMALSDAHDVLLLNSDTVVANDWLDRIRRAAYGDARIASVTPFSNNATICSYPRFCEGNELPAGLDTAAMDSLCARTNPGQVVDVPTGVGFCMYIRRDCLQSVGLFDTENFGKGYGEENDFCQRAAAAGWRNLHLLDTFVLHTGGVSFGESKSPRERAAMETMRRLHPRYEAEVMAFVQQDPARTARLALDVARIQEQAAQGAPCFFR</sequence>
<dbReference type="AlphaFoldDB" id="A0A2K1QFC6"/>
<dbReference type="EMBL" id="KZ624529">
    <property type="protein sequence ID" value="PNS13731.1"/>
    <property type="molecule type" value="Genomic_DNA"/>
</dbReference>
<dbReference type="PANTHER" id="PTHR43179">
    <property type="entry name" value="RHAMNOSYLTRANSFERASE WBBL"/>
    <property type="match status" value="1"/>
</dbReference>
<proteinExistence type="inferred from homology"/>
<reference evidence="5" key="1">
    <citation type="journal article" date="2006" name="Science">
        <title>The genome of black cottonwood, Populus trichocarpa (Torr. &amp; Gray).</title>
        <authorList>
            <person name="Tuskan G.A."/>
            <person name="Difazio S."/>
            <person name="Jansson S."/>
            <person name="Bohlmann J."/>
            <person name="Grigoriev I."/>
            <person name="Hellsten U."/>
            <person name="Putnam N."/>
            <person name="Ralph S."/>
            <person name="Rombauts S."/>
            <person name="Salamov A."/>
            <person name="Schein J."/>
            <person name="Sterck L."/>
            <person name="Aerts A."/>
            <person name="Bhalerao R.R."/>
            <person name="Bhalerao R.P."/>
            <person name="Blaudez D."/>
            <person name="Boerjan W."/>
            <person name="Brun A."/>
            <person name="Brunner A."/>
            <person name="Busov V."/>
            <person name="Campbell M."/>
            <person name="Carlson J."/>
            <person name="Chalot M."/>
            <person name="Chapman J."/>
            <person name="Chen G.L."/>
            <person name="Cooper D."/>
            <person name="Coutinho P.M."/>
            <person name="Couturier J."/>
            <person name="Covert S."/>
            <person name="Cronk Q."/>
            <person name="Cunningham R."/>
            <person name="Davis J."/>
            <person name="Degroeve S."/>
            <person name="Dejardin A."/>
            <person name="Depamphilis C."/>
            <person name="Detter J."/>
            <person name="Dirks B."/>
            <person name="Dubchak I."/>
            <person name="Duplessis S."/>
            <person name="Ehlting J."/>
            <person name="Ellis B."/>
            <person name="Gendler K."/>
            <person name="Goodstein D."/>
            <person name="Gribskov M."/>
            <person name="Grimwood J."/>
            <person name="Groover A."/>
            <person name="Gunter L."/>
            <person name="Hamberger B."/>
            <person name="Heinze B."/>
            <person name="Helariutta Y."/>
            <person name="Henrissat B."/>
            <person name="Holligan D."/>
            <person name="Holt R."/>
            <person name="Huang W."/>
            <person name="Islam-Faridi N."/>
            <person name="Jones S."/>
            <person name="Jones-Rhoades M."/>
            <person name="Jorgensen R."/>
            <person name="Joshi C."/>
            <person name="Kangasjarvi J."/>
            <person name="Karlsson J."/>
            <person name="Kelleher C."/>
            <person name="Kirkpatrick R."/>
            <person name="Kirst M."/>
            <person name="Kohler A."/>
            <person name="Kalluri U."/>
            <person name="Larimer F."/>
            <person name="Leebens-Mack J."/>
            <person name="Leple J.C."/>
            <person name="Locascio P."/>
            <person name="Lou Y."/>
            <person name="Lucas S."/>
            <person name="Martin F."/>
            <person name="Montanini B."/>
            <person name="Napoli C."/>
            <person name="Nelson D.R."/>
            <person name="Nelson C."/>
            <person name="Nieminen K."/>
            <person name="Nilsson O."/>
            <person name="Pereda V."/>
            <person name="Peter G."/>
            <person name="Philippe R."/>
            <person name="Pilate G."/>
            <person name="Poliakov A."/>
            <person name="Razumovskaya J."/>
            <person name="Richardson P."/>
            <person name="Rinaldi C."/>
            <person name="Ritland K."/>
            <person name="Rouze P."/>
            <person name="Ryaboy D."/>
            <person name="Schmutz J."/>
            <person name="Schrader J."/>
            <person name="Segerman B."/>
            <person name="Shin H."/>
            <person name="Siddiqui A."/>
            <person name="Sterky F."/>
            <person name="Terry A."/>
            <person name="Tsai C.J."/>
            <person name="Uberbacher E."/>
            <person name="Unneberg P."/>
            <person name="Vahala J."/>
            <person name="Wall K."/>
            <person name="Wessler S."/>
            <person name="Yang G."/>
            <person name="Yin T."/>
            <person name="Douglas C."/>
            <person name="Marra M."/>
            <person name="Sandberg G."/>
            <person name="Van de Peer Y."/>
            <person name="Rokhsar D."/>
        </authorList>
    </citation>
    <scope>NUCLEOTIDE SEQUENCE [LARGE SCALE GENOMIC DNA]</scope>
    <source>
        <strain evidence="5">Nisqually-1</strain>
    </source>
</reference>
<evidence type="ECO:0000256" key="3">
    <source>
        <dbReference type="ARBA" id="ARBA00022679"/>
    </source>
</evidence>
<organism evidence="5">
    <name type="scientific">Populus trichocarpa</name>
    <name type="common">Western balsam poplar</name>
    <name type="synonym">Populus balsamifera subsp. trichocarpa</name>
    <dbReference type="NCBI Taxonomy" id="3694"/>
    <lineage>
        <taxon>Eukaryota</taxon>
        <taxon>Viridiplantae</taxon>
        <taxon>Streptophyta</taxon>
        <taxon>Embryophyta</taxon>
        <taxon>Tracheophyta</taxon>
        <taxon>Spermatophyta</taxon>
        <taxon>Magnoliopsida</taxon>
        <taxon>eudicotyledons</taxon>
        <taxon>Gunneridae</taxon>
        <taxon>Pentapetalae</taxon>
        <taxon>rosids</taxon>
        <taxon>fabids</taxon>
        <taxon>Malpighiales</taxon>
        <taxon>Salicaceae</taxon>
        <taxon>Saliceae</taxon>
        <taxon>Populus</taxon>
    </lineage>
</organism>
<dbReference type="STRING" id="3694.A0A2K1QFC6"/>
<evidence type="ECO:0000256" key="2">
    <source>
        <dbReference type="ARBA" id="ARBA00022676"/>
    </source>
</evidence>
<dbReference type="GO" id="GO:0016758">
    <property type="term" value="F:hexosyltransferase activity"/>
    <property type="evidence" value="ECO:0000318"/>
    <property type="project" value="GO_Central"/>
</dbReference>
<dbReference type="Gene3D" id="3.90.550.10">
    <property type="entry name" value="Spore Coat Polysaccharide Biosynthesis Protein SpsA, Chain A"/>
    <property type="match status" value="1"/>
</dbReference>
<dbReference type="InterPro" id="IPR001173">
    <property type="entry name" value="Glyco_trans_2-like"/>
</dbReference>
<evidence type="ECO:0000256" key="1">
    <source>
        <dbReference type="ARBA" id="ARBA00006739"/>
    </source>
</evidence>